<dbReference type="EMBL" id="BGPR01005427">
    <property type="protein sequence ID" value="GBN10092.1"/>
    <property type="molecule type" value="Genomic_DNA"/>
</dbReference>
<accession>A0A4Y2L6G0</accession>
<dbReference type="Proteomes" id="UP000499080">
    <property type="component" value="Unassembled WGS sequence"/>
</dbReference>
<comment type="caution">
    <text evidence="1">The sequence shown here is derived from an EMBL/GenBank/DDBJ whole genome shotgun (WGS) entry which is preliminary data.</text>
</comment>
<protein>
    <submittedName>
        <fullName evidence="1">Uncharacterized protein</fullName>
    </submittedName>
</protein>
<evidence type="ECO:0000313" key="1">
    <source>
        <dbReference type="EMBL" id="GBN10092.1"/>
    </source>
</evidence>
<dbReference type="AlphaFoldDB" id="A0A4Y2L6G0"/>
<evidence type="ECO:0000313" key="2">
    <source>
        <dbReference type="Proteomes" id="UP000499080"/>
    </source>
</evidence>
<gene>
    <name evidence="1" type="ORF">AVEN_211746_1</name>
</gene>
<name>A0A4Y2L6G0_ARAVE</name>
<keyword evidence="2" id="KW-1185">Reference proteome</keyword>
<organism evidence="1 2">
    <name type="scientific">Araneus ventricosus</name>
    <name type="common">Orbweaver spider</name>
    <name type="synonym">Epeira ventricosa</name>
    <dbReference type="NCBI Taxonomy" id="182803"/>
    <lineage>
        <taxon>Eukaryota</taxon>
        <taxon>Metazoa</taxon>
        <taxon>Ecdysozoa</taxon>
        <taxon>Arthropoda</taxon>
        <taxon>Chelicerata</taxon>
        <taxon>Arachnida</taxon>
        <taxon>Araneae</taxon>
        <taxon>Araneomorphae</taxon>
        <taxon>Entelegynae</taxon>
        <taxon>Araneoidea</taxon>
        <taxon>Araneidae</taxon>
        <taxon>Araneus</taxon>
    </lineage>
</organism>
<proteinExistence type="predicted"/>
<reference evidence="1 2" key="1">
    <citation type="journal article" date="2019" name="Sci. Rep.">
        <title>Orb-weaving spider Araneus ventricosus genome elucidates the spidroin gene catalogue.</title>
        <authorList>
            <person name="Kono N."/>
            <person name="Nakamura H."/>
            <person name="Ohtoshi R."/>
            <person name="Moran D.A.P."/>
            <person name="Shinohara A."/>
            <person name="Yoshida Y."/>
            <person name="Fujiwara M."/>
            <person name="Mori M."/>
            <person name="Tomita M."/>
            <person name="Arakawa K."/>
        </authorList>
    </citation>
    <scope>NUCLEOTIDE SEQUENCE [LARGE SCALE GENOMIC DNA]</scope>
</reference>
<sequence>MMHSILKDGGPRVFPTRKSHRGRTNYKCGMSTHVHYVSESLFVQELGHVYCEVYIPFLKSHCSMRPIIQGRKPFTIAPTHIHGARRSDALLVWPIPVLEGEVEKVDIPLFFHNS</sequence>